<dbReference type="InterPro" id="IPR023159">
    <property type="entry name" value="SO1590-like_sf"/>
</dbReference>
<name>A0A401ZJT6_9CHLR</name>
<evidence type="ECO:0000313" key="2">
    <source>
        <dbReference type="Proteomes" id="UP000287224"/>
    </source>
</evidence>
<accession>A0A401ZJT6</accession>
<dbReference type="AlphaFoldDB" id="A0A401ZJT6"/>
<dbReference type="Proteomes" id="UP000287224">
    <property type="component" value="Unassembled WGS sequence"/>
</dbReference>
<sequence length="132" mass="14093">MGTQIKAEFQVISWQETPYDEPEQGAKLLRVAVKKSFRGPIEAESSAELLMCQGEGNSAGYVASERVSGSIEGRTGTFVIQHGGAMVKGQPDFSFGYVVPGSGTGALQGLRGSCAFQHDDSGAVFTLDYFFE</sequence>
<comment type="caution">
    <text evidence="1">The sequence shown here is derived from an EMBL/GenBank/DDBJ whole genome shotgun (WGS) entry which is preliminary data.</text>
</comment>
<protein>
    <recommendedName>
        <fullName evidence="3">DUF3224 domain-containing protein</fullName>
    </recommendedName>
</protein>
<dbReference type="SUPFAM" id="SSF159238">
    <property type="entry name" value="SO1590-like"/>
    <property type="match status" value="1"/>
</dbReference>
<dbReference type="OrthoDB" id="69764at2"/>
<organism evidence="1 2">
    <name type="scientific">Dictyobacter aurantiacus</name>
    <dbReference type="NCBI Taxonomy" id="1936993"/>
    <lineage>
        <taxon>Bacteria</taxon>
        <taxon>Bacillati</taxon>
        <taxon>Chloroflexota</taxon>
        <taxon>Ktedonobacteria</taxon>
        <taxon>Ktedonobacterales</taxon>
        <taxon>Dictyobacteraceae</taxon>
        <taxon>Dictyobacter</taxon>
    </lineage>
</organism>
<dbReference type="InterPro" id="IPR021607">
    <property type="entry name" value="DUF3224"/>
</dbReference>
<evidence type="ECO:0008006" key="3">
    <source>
        <dbReference type="Google" id="ProtNLM"/>
    </source>
</evidence>
<dbReference type="EMBL" id="BIFQ01000001">
    <property type="protein sequence ID" value="GCE07127.1"/>
    <property type="molecule type" value="Genomic_DNA"/>
</dbReference>
<dbReference type="Gene3D" id="2.40.350.10">
    <property type="entry name" value="SO1590-like"/>
    <property type="match status" value="1"/>
</dbReference>
<dbReference type="Pfam" id="PF11528">
    <property type="entry name" value="DUF3224"/>
    <property type="match status" value="1"/>
</dbReference>
<reference evidence="2" key="1">
    <citation type="submission" date="2018-12" db="EMBL/GenBank/DDBJ databases">
        <title>Tengunoibacter tsumagoiensis gen. nov., sp. nov., Dictyobacter kobayashii sp. nov., D. alpinus sp. nov., and D. joshuensis sp. nov. and description of Dictyobacteraceae fam. nov. within the order Ktedonobacterales isolated from Tengu-no-mugimeshi.</title>
        <authorList>
            <person name="Wang C.M."/>
            <person name="Zheng Y."/>
            <person name="Sakai Y."/>
            <person name="Toyoda A."/>
            <person name="Minakuchi Y."/>
            <person name="Abe K."/>
            <person name="Yokota A."/>
            <person name="Yabe S."/>
        </authorList>
    </citation>
    <scope>NUCLEOTIDE SEQUENCE [LARGE SCALE GENOMIC DNA]</scope>
    <source>
        <strain evidence="2">S-27</strain>
    </source>
</reference>
<proteinExistence type="predicted"/>
<gene>
    <name evidence="1" type="ORF">KDAU_44560</name>
</gene>
<evidence type="ECO:0000313" key="1">
    <source>
        <dbReference type="EMBL" id="GCE07127.1"/>
    </source>
</evidence>
<keyword evidence="2" id="KW-1185">Reference proteome</keyword>